<dbReference type="STRING" id="2064.TR51_14615"/>
<keyword evidence="2" id="KW-1185">Reference proteome</keyword>
<protein>
    <recommendedName>
        <fullName evidence="3">Methyltransferase</fullName>
    </recommendedName>
</protein>
<dbReference type="Pfam" id="PF04672">
    <property type="entry name" value="Methyltransf_19"/>
    <property type="match status" value="1"/>
</dbReference>
<name>A0A0D0PRQ8_KITGR</name>
<evidence type="ECO:0000313" key="2">
    <source>
        <dbReference type="Proteomes" id="UP000032066"/>
    </source>
</evidence>
<dbReference type="OrthoDB" id="4134439at2"/>
<dbReference type="Proteomes" id="UP000032066">
    <property type="component" value="Unassembled WGS sequence"/>
</dbReference>
<sequence>MARPNWVPAGTDLDKPNAARVYDYYLGGSHNFEVDRQMARKAMELWPDLPKIMRANRAFLHRATQYVAAEGISRFLDIGSGIPTFGAVHEVAREYQPDARVVYIDMDPVAVAHSRLILADDDLCQIVDADLRNTDDLLARPEVEDLLAPGEPVAVILNAVMHFVTDDDEPEKILAKLREALPSGSALVLSHASLEGRPDQAGSHQDLYRATPTPLTMRSRERITSFFEGFDLVEPGVVYLPEWRPDEADAIDPHPERMTGMAGVGRLS</sequence>
<dbReference type="AlphaFoldDB" id="A0A0D0PRQ8"/>
<dbReference type="SUPFAM" id="SSF53335">
    <property type="entry name" value="S-adenosyl-L-methionine-dependent methyltransferases"/>
    <property type="match status" value="1"/>
</dbReference>
<dbReference type="InterPro" id="IPR006764">
    <property type="entry name" value="SAM_dep_MeTrfase_SAV2177_type"/>
</dbReference>
<accession>A0A0D0PRQ8</accession>
<dbReference type="PIRSF" id="PIRSF017393">
    <property type="entry name" value="MTase_SAV2177"/>
    <property type="match status" value="1"/>
</dbReference>
<organism evidence="1 2">
    <name type="scientific">Kitasatospora griseola</name>
    <name type="common">Streptomyces griseolosporeus</name>
    <dbReference type="NCBI Taxonomy" id="2064"/>
    <lineage>
        <taxon>Bacteria</taxon>
        <taxon>Bacillati</taxon>
        <taxon>Actinomycetota</taxon>
        <taxon>Actinomycetes</taxon>
        <taxon>Kitasatosporales</taxon>
        <taxon>Streptomycetaceae</taxon>
        <taxon>Kitasatospora</taxon>
    </lineage>
</organism>
<reference evidence="1 2" key="1">
    <citation type="submission" date="2015-02" db="EMBL/GenBank/DDBJ databases">
        <title>Draft genome sequence of Kitasatospora griseola MF730-N6, a bafilomycin, terpentecin and satosporin producer.</title>
        <authorList>
            <person name="Arens J.C."/>
            <person name="Haltli B."/>
            <person name="Kerr R.G."/>
        </authorList>
    </citation>
    <scope>NUCLEOTIDE SEQUENCE [LARGE SCALE GENOMIC DNA]</scope>
    <source>
        <strain evidence="1 2">MF730-N6</strain>
    </source>
</reference>
<gene>
    <name evidence="1" type="ORF">TR51_14615</name>
</gene>
<dbReference type="Gene3D" id="3.40.50.150">
    <property type="entry name" value="Vaccinia Virus protein VP39"/>
    <property type="match status" value="1"/>
</dbReference>
<evidence type="ECO:0000313" key="1">
    <source>
        <dbReference type="EMBL" id="KIQ65209.1"/>
    </source>
</evidence>
<dbReference type="CDD" id="cd02440">
    <property type="entry name" value="AdoMet_MTases"/>
    <property type="match status" value="1"/>
</dbReference>
<comment type="caution">
    <text evidence="1">The sequence shown here is derived from an EMBL/GenBank/DDBJ whole genome shotgun (WGS) entry which is preliminary data.</text>
</comment>
<dbReference type="InterPro" id="IPR029063">
    <property type="entry name" value="SAM-dependent_MTases_sf"/>
</dbReference>
<dbReference type="RefSeq" id="WP_043911340.1">
    <property type="nucleotide sequence ID" value="NZ_JXZB01000002.1"/>
</dbReference>
<evidence type="ECO:0008006" key="3">
    <source>
        <dbReference type="Google" id="ProtNLM"/>
    </source>
</evidence>
<dbReference type="EMBL" id="JXZB01000002">
    <property type="protein sequence ID" value="KIQ65209.1"/>
    <property type="molecule type" value="Genomic_DNA"/>
</dbReference>
<dbReference type="PATRIC" id="fig|2064.6.peg.3147"/>
<proteinExistence type="predicted"/>